<evidence type="ECO:0000256" key="1">
    <source>
        <dbReference type="ARBA" id="ARBA00023015"/>
    </source>
</evidence>
<keyword evidence="1" id="KW-0805">Transcription regulation</keyword>
<evidence type="ECO:0000256" key="3">
    <source>
        <dbReference type="ARBA" id="ARBA00023163"/>
    </source>
</evidence>
<evidence type="ECO:0000256" key="2">
    <source>
        <dbReference type="ARBA" id="ARBA00023125"/>
    </source>
</evidence>
<accession>A0A840YDZ0</accession>
<organism evidence="5 6">
    <name type="scientific">Muricoccus pecuniae</name>
    <dbReference type="NCBI Taxonomy" id="693023"/>
    <lineage>
        <taxon>Bacteria</taxon>
        <taxon>Pseudomonadati</taxon>
        <taxon>Pseudomonadota</taxon>
        <taxon>Alphaproteobacteria</taxon>
        <taxon>Acetobacterales</taxon>
        <taxon>Roseomonadaceae</taxon>
        <taxon>Muricoccus</taxon>
    </lineage>
</organism>
<gene>
    <name evidence="5" type="ORF">FHS87_002427</name>
</gene>
<protein>
    <submittedName>
        <fullName evidence="5">DNA-binding transcriptional ArsR family regulator</fullName>
    </submittedName>
</protein>
<keyword evidence="6" id="KW-1185">Reference proteome</keyword>
<dbReference type="InterPro" id="IPR051011">
    <property type="entry name" value="Metal_resp_trans_reg"/>
</dbReference>
<dbReference type="InterPro" id="IPR011991">
    <property type="entry name" value="ArsR-like_HTH"/>
</dbReference>
<dbReference type="PANTHER" id="PTHR43132:SF2">
    <property type="entry name" value="ARSENICAL RESISTANCE OPERON REPRESSOR ARSR-RELATED"/>
    <property type="match status" value="1"/>
</dbReference>
<evidence type="ECO:0000313" key="5">
    <source>
        <dbReference type="EMBL" id="MBB5694381.1"/>
    </source>
</evidence>
<dbReference type="CDD" id="cd00090">
    <property type="entry name" value="HTH_ARSR"/>
    <property type="match status" value="1"/>
</dbReference>
<keyword evidence="3" id="KW-0804">Transcription</keyword>
<dbReference type="InterPro" id="IPR036390">
    <property type="entry name" value="WH_DNA-bd_sf"/>
</dbReference>
<dbReference type="Proteomes" id="UP000580654">
    <property type="component" value="Unassembled WGS sequence"/>
</dbReference>
<dbReference type="GO" id="GO:0003700">
    <property type="term" value="F:DNA-binding transcription factor activity"/>
    <property type="evidence" value="ECO:0007669"/>
    <property type="project" value="InterPro"/>
</dbReference>
<feature type="domain" description="HTH arsR-type" evidence="4">
    <location>
        <begin position="1"/>
        <end position="95"/>
    </location>
</feature>
<dbReference type="Gene3D" id="1.10.10.10">
    <property type="entry name" value="Winged helix-like DNA-binding domain superfamily/Winged helix DNA-binding domain"/>
    <property type="match status" value="1"/>
</dbReference>
<dbReference type="RefSeq" id="WP_184518403.1">
    <property type="nucleotide sequence ID" value="NZ_JACIJD010000010.1"/>
</dbReference>
<dbReference type="AlphaFoldDB" id="A0A840YDZ0"/>
<dbReference type="GO" id="GO:0003677">
    <property type="term" value="F:DNA binding"/>
    <property type="evidence" value="ECO:0007669"/>
    <property type="project" value="UniProtKB-KW"/>
</dbReference>
<keyword evidence="2 5" id="KW-0238">DNA-binding</keyword>
<sequence>MEPKQVVAALGALAHEHRLAAYKLLVEAGPEGLPAGAIAERLGTPSSTLTFHLQQLLHAGLATQRRVSRQIIYAMVPAAMNGLVGYLTENCCGGEAICAPACDPVAATVHSCKTTAA</sequence>
<dbReference type="Pfam" id="PF12840">
    <property type="entry name" value="HTH_20"/>
    <property type="match status" value="1"/>
</dbReference>
<dbReference type="PROSITE" id="PS50987">
    <property type="entry name" value="HTH_ARSR_2"/>
    <property type="match status" value="1"/>
</dbReference>
<comment type="caution">
    <text evidence="5">The sequence shown here is derived from an EMBL/GenBank/DDBJ whole genome shotgun (WGS) entry which is preliminary data.</text>
</comment>
<proteinExistence type="predicted"/>
<reference evidence="5 6" key="1">
    <citation type="submission" date="2020-08" db="EMBL/GenBank/DDBJ databases">
        <title>Genomic Encyclopedia of Type Strains, Phase IV (KMG-IV): sequencing the most valuable type-strain genomes for metagenomic binning, comparative biology and taxonomic classification.</title>
        <authorList>
            <person name="Goeker M."/>
        </authorList>
    </citation>
    <scope>NUCLEOTIDE SEQUENCE [LARGE SCALE GENOMIC DNA]</scope>
    <source>
        <strain evidence="5 6">DSM 25622</strain>
    </source>
</reference>
<dbReference type="SUPFAM" id="SSF46785">
    <property type="entry name" value="Winged helix' DNA-binding domain"/>
    <property type="match status" value="1"/>
</dbReference>
<dbReference type="EMBL" id="JACIJD010000010">
    <property type="protein sequence ID" value="MBB5694381.1"/>
    <property type="molecule type" value="Genomic_DNA"/>
</dbReference>
<evidence type="ECO:0000313" key="6">
    <source>
        <dbReference type="Proteomes" id="UP000580654"/>
    </source>
</evidence>
<dbReference type="SMART" id="SM00418">
    <property type="entry name" value="HTH_ARSR"/>
    <property type="match status" value="1"/>
</dbReference>
<name>A0A840YDZ0_9PROT</name>
<dbReference type="InterPro" id="IPR036388">
    <property type="entry name" value="WH-like_DNA-bd_sf"/>
</dbReference>
<evidence type="ECO:0000259" key="4">
    <source>
        <dbReference type="PROSITE" id="PS50987"/>
    </source>
</evidence>
<dbReference type="InterPro" id="IPR001845">
    <property type="entry name" value="HTH_ArsR_DNA-bd_dom"/>
</dbReference>
<dbReference type="PANTHER" id="PTHR43132">
    <property type="entry name" value="ARSENICAL RESISTANCE OPERON REPRESSOR ARSR-RELATED"/>
    <property type="match status" value="1"/>
</dbReference>